<reference evidence="1" key="1">
    <citation type="submission" date="2021-06" db="EMBL/GenBank/DDBJ databases">
        <authorList>
            <person name="Hodson N. C."/>
            <person name="Mongue J. A."/>
            <person name="Jaron S. K."/>
        </authorList>
    </citation>
    <scope>NUCLEOTIDE SEQUENCE</scope>
</reference>
<evidence type="ECO:0000313" key="1">
    <source>
        <dbReference type="EMBL" id="CAG7726785.1"/>
    </source>
</evidence>
<evidence type="ECO:0000313" key="2">
    <source>
        <dbReference type="Proteomes" id="UP000708208"/>
    </source>
</evidence>
<proteinExistence type="predicted"/>
<dbReference type="EMBL" id="CAJVCH010140039">
    <property type="protein sequence ID" value="CAG7726785.1"/>
    <property type="molecule type" value="Genomic_DNA"/>
</dbReference>
<comment type="caution">
    <text evidence="1">The sequence shown here is derived from an EMBL/GenBank/DDBJ whole genome shotgun (WGS) entry which is preliminary data.</text>
</comment>
<feature type="non-terminal residue" evidence="1">
    <location>
        <position position="1"/>
    </location>
</feature>
<dbReference type="AlphaFoldDB" id="A0A8J2NZX0"/>
<accession>A0A8J2NZX0</accession>
<gene>
    <name evidence="1" type="ORF">AFUS01_LOCUS15673</name>
</gene>
<sequence>VRLSVLKGIDIRNVDTLLCKSFAHDDGFFLASSFNIIYTLAQARETGLGVGLP</sequence>
<organism evidence="1 2">
    <name type="scientific">Allacma fusca</name>
    <dbReference type="NCBI Taxonomy" id="39272"/>
    <lineage>
        <taxon>Eukaryota</taxon>
        <taxon>Metazoa</taxon>
        <taxon>Ecdysozoa</taxon>
        <taxon>Arthropoda</taxon>
        <taxon>Hexapoda</taxon>
        <taxon>Collembola</taxon>
        <taxon>Symphypleona</taxon>
        <taxon>Sminthuridae</taxon>
        <taxon>Allacma</taxon>
    </lineage>
</organism>
<protein>
    <submittedName>
        <fullName evidence="1">Uncharacterized protein</fullName>
    </submittedName>
</protein>
<name>A0A8J2NZX0_9HEXA</name>
<keyword evidence="2" id="KW-1185">Reference proteome</keyword>
<dbReference type="Proteomes" id="UP000708208">
    <property type="component" value="Unassembled WGS sequence"/>
</dbReference>